<evidence type="ECO:0000313" key="2">
    <source>
        <dbReference type="Proteomes" id="UP000427281"/>
    </source>
</evidence>
<proteinExistence type="predicted"/>
<keyword evidence="2" id="KW-1185">Reference proteome</keyword>
<reference evidence="1 2" key="1">
    <citation type="submission" date="2019-09" db="EMBL/GenBank/DDBJ databases">
        <title>Gimesia benthica sp. nov., a novel bacterium isolated from deep-sea water of the Northwest Indian Ocean.</title>
        <authorList>
            <person name="Dai X."/>
        </authorList>
    </citation>
    <scope>NUCLEOTIDE SEQUENCE [LARGE SCALE GENOMIC DNA]</scope>
    <source>
        <strain evidence="1 2">E7</strain>
    </source>
</reference>
<dbReference type="AlphaFoldDB" id="A0A6I6AKJ8"/>
<organism evidence="1 2">
    <name type="scientific">Gimesia benthica</name>
    <dbReference type="NCBI Taxonomy" id="2608982"/>
    <lineage>
        <taxon>Bacteria</taxon>
        <taxon>Pseudomonadati</taxon>
        <taxon>Planctomycetota</taxon>
        <taxon>Planctomycetia</taxon>
        <taxon>Planctomycetales</taxon>
        <taxon>Planctomycetaceae</taxon>
        <taxon>Gimesia</taxon>
    </lineage>
</organism>
<gene>
    <name evidence="1" type="ORF">F1728_19285</name>
</gene>
<evidence type="ECO:0000313" key="1">
    <source>
        <dbReference type="EMBL" id="QGQ27027.1"/>
    </source>
</evidence>
<name>A0A6I6AKJ8_9PLAN</name>
<protein>
    <submittedName>
        <fullName evidence="1">Uncharacterized protein</fullName>
    </submittedName>
</protein>
<sequence>MRLVTYNSFLNMYGKHGR</sequence>
<dbReference type="KEGG" id="gim:F1728_19285"/>
<dbReference type="EMBL" id="CP043930">
    <property type="protein sequence ID" value="QGQ27027.1"/>
    <property type="molecule type" value="Genomic_DNA"/>
</dbReference>
<dbReference type="Proteomes" id="UP000427281">
    <property type="component" value="Chromosome"/>
</dbReference>
<accession>A0A6I6AKJ8</accession>